<evidence type="ECO:0000256" key="1">
    <source>
        <dbReference type="ARBA" id="ARBA00004651"/>
    </source>
</evidence>
<comment type="similarity">
    <text evidence="2">Belongs to the TrkH potassium transport family.</text>
</comment>
<evidence type="ECO:0000256" key="4">
    <source>
        <dbReference type="ARBA" id="ARBA00022475"/>
    </source>
</evidence>
<evidence type="ECO:0000256" key="7">
    <source>
        <dbReference type="ARBA" id="ARBA00023065"/>
    </source>
</evidence>
<evidence type="ECO:0000256" key="8">
    <source>
        <dbReference type="ARBA" id="ARBA00023136"/>
    </source>
</evidence>
<dbReference type="GO" id="GO:0030001">
    <property type="term" value="P:metal ion transport"/>
    <property type="evidence" value="ECO:0007669"/>
    <property type="project" value="UniProtKB-ARBA"/>
</dbReference>
<feature type="transmembrane region" description="Helical" evidence="9">
    <location>
        <begin position="134"/>
        <end position="155"/>
    </location>
</feature>
<comment type="caution">
    <text evidence="10">The sequence shown here is derived from an EMBL/GenBank/DDBJ whole genome shotgun (WGS) entry which is preliminary data.</text>
</comment>
<keyword evidence="5 9" id="KW-0812">Transmembrane</keyword>
<accession>X1L8I5</accession>
<evidence type="ECO:0000256" key="3">
    <source>
        <dbReference type="ARBA" id="ARBA00022448"/>
    </source>
</evidence>
<keyword evidence="8 9" id="KW-0472">Membrane</keyword>
<feature type="transmembrane region" description="Helical" evidence="9">
    <location>
        <begin position="73"/>
        <end position="106"/>
    </location>
</feature>
<proteinExistence type="inferred from homology"/>
<organism evidence="10">
    <name type="scientific">marine sediment metagenome</name>
    <dbReference type="NCBI Taxonomy" id="412755"/>
    <lineage>
        <taxon>unclassified sequences</taxon>
        <taxon>metagenomes</taxon>
        <taxon>ecological metagenomes</taxon>
    </lineage>
</organism>
<dbReference type="PANTHER" id="PTHR32024:SF2">
    <property type="entry name" value="TRK SYSTEM POTASSIUM UPTAKE PROTEIN TRKG-RELATED"/>
    <property type="match status" value="1"/>
</dbReference>
<sequence length="222" mass="24229">GGRVLMRDRQLQGLLIAGLMTALLMAWFLFTQDGFSWIQALRHGVLNAFSAQSTAGFSTLDISQLNAGAKLTLIFSMFLGGGAGSTAGGIKILRLFILGQLLYIFLQRPSMPKQAVAEASLGKRRLETDEIQNALSIIFVFLTFIGISWLVFVGMGHNPLDSLFEVVSAIGTVGLSTGITAPDLHPILKGVLCADMLLGRLEIIAWLVLFYPRTWIGRRMEE</sequence>
<evidence type="ECO:0000256" key="2">
    <source>
        <dbReference type="ARBA" id="ARBA00009137"/>
    </source>
</evidence>
<feature type="transmembrane region" description="Helical" evidence="9">
    <location>
        <begin position="12"/>
        <end position="30"/>
    </location>
</feature>
<evidence type="ECO:0000256" key="5">
    <source>
        <dbReference type="ARBA" id="ARBA00022692"/>
    </source>
</evidence>
<dbReference type="EMBL" id="BARV01003027">
    <property type="protein sequence ID" value="GAH98734.1"/>
    <property type="molecule type" value="Genomic_DNA"/>
</dbReference>
<evidence type="ECO:0000256" key="9">
    <source>
        <dbReference type="SAM" id="Phobius"/>
    </source>
</evidence>
<gene>
    <name evidence="10" type="ORF">S06H3_07462</name>
</gene>
<keyword evidence="4" id="KW-1003">Cell membrane</keyword>
<keyword evidence="6 9" id="KW-1133">Transmembrane helix</keyword>
<dbReference type="AlphaFoldDB" id="X1L8I5"/>
<feature type="non-terminal residue" evidence="10">
    <location>
        <position position="1"/>
    </location>
</feature>
<evidence type="ECO:0000256" key="6">
    <source>
        <dbReference type="ARBA" id="ARBA00022989"/>
    </source>
</evidence>
<dbReference type="GO" id="GO:0008324">
    <property type="term" value="F:monoatomic cation transmembrane transporter activity"/>
    <property type="evidence" value="ECO:0007669"/>
    <property type="project" value="InterPro"/>
</dbReference>
<evidence type="ECO:0008006" key="11">
    <source>
        <dbReference type="Google" id="ProtNLM"/>
    </source>
</evidence>
<keyword evidence="7" id="KW-0406">Ion transport</keyword>
<reference evidence="10" key="1">
    <citation type="journal article" date="2014" name="Front. Microbiol.">
        <title>High frequency of phylogenetically diverse reductive dehalogenase-homologous genes in deep subseafloor sedimentary metagenomes.</title>
        <authorList>
            <person name="Kawai M."/>
            <person name="Futagami T."/>
            <person name="Toyoda A."/>
            <person name="Takaki Y."/>
            <person name="Nishi S."/>
            <person name="Hori S."/>
            <person name="Arai W."/>
            <person name="Tsubouchi T."/>
            <person name="Morono Y."/>
            <person name="Uchiyama I."/>
            <person name="Ito T."/>
            <person name="Fujiyama A."/>
            <person name="Inagaki F."/>
            <person name="Takami H."/>
        </authorList>
    </citation>
    <scope>NUCLEOTIDE SEQUENCE</scope>
    <source>
        <strain evidence="10">Expedition CK06-06</strain>
    </source>
</reference>
<feature type="transmembrane region" description="Helical" evidence="9">
    <location>
        <begin position="187"/>
        <end position="211"/>
    </location>
</feature>
<dbReference type="InterPro" id="IPR003445">
    <property type="entry name" value="Cat_transpt"/>
</dbReference>
<name>X1L8I5_9ZZZZ</name>
<dbReference type="GO" id="GO:0005886">
    <property type="term" value="C:plasma membrane"/>
    <property type="evidence" value="ECO:0007669"/>
    <property type="project" value="UniProtKB-SubCell"/>
</dbReference>
<evidence type="ECO:0000313" key="10">
    <source>
        <dbReference type="EMBL" id="GAH98734.1"/>
    </source>
</evidence>
<protein>
    <recommendedName>
        <fullName evidence="11">Cation transporter</fullName>
    </recommendedName>
</protein>
<dbReference type="PANTHER" id="PTHR32024">
    <property type="entry name" value="TRK SYSTEM POTASSIUM UPTAKE PROTEIN TRKG-RELATED"/>
    <property type="match status" value="1"/>
</dbReference>
<comment type="subcellular location">
    <subcellularLocation>
        <location evidence="1">Cell membrane</location>
        <topology evidence="1">Multi-pass membrane protein</topology>
    </subcellularLocation>
</comment>
<dbReference type="Pfam" id="PF02386">
    <property type="entry name" value="TrkH"/>
    <property type="match status" value="1"/>
</dbReference>
<keyword evidence="3" id="KW-0813">Transport</keyword>